<accession>A0ABP6N2S4</accession>
<keyword evidence="2" id="KW-1185">Reference proteome</keyword>
<dbReference type="Proteomes" id="UP001500320">
    <property type="component" value="Unassembled WGS sequence"/>
</dbReference>
<evidence type="ECO:0000313" key="2">
    <source>
        <dbReference type="Proteomes" id="UP001500320"/>
    </source>
</evidence>
<dbReference type="Gene3D" id="3.30.70.100">
    <property type="match status" value="1"/>
</dbReference>
<dbReference type="Pfam" id="PF05336">
    <property type="entry name" value="rhaM"/>
    <property type="match status" value="1"/>
</dbReference>
<dbReference type="PANTHER" id="PTHR34389">
    <property type="entry name" value="L-RHAMNOSE MUTAROTASE"/>
    <property type="match status" value="1"/>
</dbReference>
<evidence type="ECO:0000313" key="1">
    <source>
        <dbReference type="EMBL" id="GAA3134655.1"/>
    </source>
</evidence>
<protein>
    <submittedName>
        <fullName evidence="1">L-rhamnose mutarotase</fullName>
    </submittedName>
</protein>
<dbReference type="EMBL" id="BAAAUT010000018">
    <property type="protein sequence ID" value="GAA3134655.1"/>
    <property type="molecule type" value="Genomic_DNA"/>
</dbReference>
<dbReference type="RefSeq" id="WP_344859288.1">
    <property type="nucleotide sequence ID" value="NZ_BAAAUT010000018.1"/>
</dbReference>
<dbReference type="SUPFAM" id="SSF54909">
    <property type="entry name" value="Dimeric alpha+beta barrel"/>
    <property type="match status" value="1"/>
</dbReference>
<organism evidence="1 2">
    <name type="scientific">Planomonospora alba</name>
    <dbReference type="NCBI Taxonomy" id="161354"/>
    <lineage>
        <taxon>Bacteria</taxon>
        <taxon>Bacillati</taxon>
        <taxon>Actinomycetota</taxon>
        <taxon>Actinomycetes</taxon>
        <taxon>Streptosporangiales</taxon>
        <taxon>Streptosporangiaceae</taxon>
        <taxon>Planomonospora</taxon>
    </lineage>
</organism>
<dbReference type="PANTHER" id="PTHR34389:SF2">
    <property type="entry name" value="L-RHAMNOSE MUTAROTASE"/>
    <property type="match status" value="1"/>
</dbReference>
<proteinExistence type="predicted"/>
<name>A0ABP6N2S4_9ACTN</name>
<dbReference type="InterPro" id="IPR008000">
    <property type="entry name" value="Rham/fucose_mutarotase"/>
</dbReference>
<comment type="caution">
    <text evidence="1">The sequence shown here is derived from an EMBL/GenBank/DDBJ whole genome shotgun (WGS) entry which is preliminary data.</text>
</comment>
<sequence length="105" mass="12284">MQRVCFLLKVRPERLEEYRERHRAVWPEMLDALREAGWRNYSLFLHPDGLLVGYLETEDFEAARAAMAATGVNARWQAEMAPFFEALDGRPDEDMSPLDEVFHLD</sequence>
<dbReference type="InterPro" id="IPR011008">
    <property type="entry name" value="Dimeric_a/b-barrel"/>
</dbReference>
<reference evidence="2" key="1">
    <citation type="journal article" date="2019" name="Int. J. Syst. Evol. Microbiol.">
        <title>The Global Catalogue of Microorganisms (GCM) 10K type strain sequencing project: providing services to taxonomists for standard genome sequencing and annotation.</title>
        <authorList>
            <consortium name="The Broad Institute Genomics Platform"/>
            <consortium name="The Broad Institute Genome Sequencing Center for Infectious Disease"/>
            <person name="Wu L."/>
            <person name="Ma J."/>
        </authorList>
    </citation>
    <scope>NUCLEOTIDE SEQUENCE [LARGE SCALE GENOMIC DNA]</scope>
    <source>
        <strain evidence="2">JCM 9373</strain>
    </source>
</reference>
<gene>
    <name evidence="1" type="ORF">GCM10010466_26840</name>
</gene>